<sequence length="173" mass="19388">MLAPYEHLQTILVHEESNRGNSFQSSQFPFGNLNHSASKQDVIASQPRNQQSISNGSTQDSQTFKSSTNHAELLEDGTVSDRQSQQQLRSQHPGMSQSEPREQAGSNDMQLLQQHLMYKQLQELQRQQQLQQLNQVARQQNSGGQLVGSKQVAVDKLPALLNRNNPLVMCLIA</sequence>
<feature type="region of interest" description="Disordered" evidence="1">
    <location>
        <begin position="42"/>
        <end position="106"/>
    </location>
</feature>
<keyword evidence="3" id="KW-1185">Reference proteome</keyword>
<feature type="compositionally biased region" description="Polar residues" evidence="1">
    <location>
        <begin position="93"/>
        <end position="106"/>
    </location>
</feature>
<feature type="compositionally biased region" description="Polar residues" evidence="1">
    <location>
        <begin position="46"/>
        <end position="70"/>
    </location>
</feature>
<evidence type="ECO:0000313" key="2">
    <source>
        <dbReference type="EMBL" id="KAJ0982007.1"/>
    </source>
</evidence>
<dbReference type="PANTHER" id="PTHR31267:SF2">
    <property type="entry name" value="EXPRESSED PROTEIN"/>
    <property type="match status" value="1"/>
</dbReference>
<name>A0A9D5HNF9_9LILI</name>
<evidence type="ECO:0000256" key="1">
    <source>
        <dbReference type="SAM" id="MobiDB-lite"/>
    </source>
</evidence>
<dbReference type="AlphaFoldDB" id="A0A9D5HNF9"/>
<gene>
    <name evidence="2" type="ORF">J5N97_010262</name>
</gene>
<organism evidence="2 3">
    <name type="scientific">Dioscorea zingiberensis</name>
    <dbReference type="NCBI Taxonomy" id="325984"/>
    <lineage>
        <taxon>Eukaryota</taxon>
        <taxon>Viridiplantae</taxon>
        <taxon>Streptophyta</taxon>
        <taxon>Embryophyta</taxon>
        <taxon>Tracheophyta</taxon>
        <taxon>Spermatophyta</taxon>
        <taxon>Magnoliopsida</taxon>
        <taxon>Liliopsida</taxon>
        <taxon>Dioscoreales</taxon>
        <taxon>Dioscoreaceae</taxon>
        <taxon>Dioscorea</taxon>
    </lineage>
</organism>
<evidence type="ECO:0000313" key="3">
    <source>
        <dbReference type="Proteomes" id="UP001085076"/>
    </source>
</evidence>
<proteinExistence type="predicted"/>
<dbReference type="PANTHER" id="PTHR31267">
    <property type="entry name" value="DENTIN SIALOPHOSPHOPROTEIN-LIKE PROTEIN"/>
    <property type="match status" value="1"/>
</dbReference>
<accession>A0A9D5HNF9</accession>
<dbReference type="Proteomes" id="UP001085076">
    <property type="component" value="Miscellaneous, Linkage group lg02"/>
</dbReference>
<dbReference type="EMBL" id="JAGGNH010000002">
    <property type="protein sequence ID" value="KAJ0982007.1"/>
    <property type="molecule type" value="Genomic_DNA"/>
</dbReference>
<feature type="compositionally biased region" description="Low complexity" evidence="1">
    <location>
        <begin position="82"/>
        <end position="91"/>
    </location>
</feature>
<comment type="caution">
    <text evidence="2">The sequence shown here is derived from an EMBL/GenBank/DDBJ whole genome shotgun (WGS) entry which is preliminary data.</text>
</comment>
<protein>
    <submittedName>
        <fullName evidence="2">Uncharacterized protein</fullName>
    </submittedName>
</protein>
<reference evidence="2" key="1">
    <citation type="submission" date="2021-03" db="EMBL/GenBank/DDBJ databases">
        <authorList>
            <person name="Li Z."/>
            <person name="Yang C."/>
        </authorList>
    </citation>
    <scope>NUCLEOTIDE SEQUENCE</scope>
    <source>
        <strain evidence="2">Dzin_1.0</strain>
        <tissue evidence="2">Leaf</tissue>
    </source>
</reference>
<reference evidence="2" key="2">
    <citation type="journal article" date="2022" name="Hortic Res">
        <title>The genome of Dioscorea zingiberensis sheds light on the biosynthesis, origin and evolution of the medicinally important diosgenin saponins.</title>
        <authorList>
            <person name="Li Y."/>
            <person name="Tan C."/>
            <person name="Li Z."/>
            <person name="Guo J."/>
            <person name="Li S."/>
            <person name="Chen X."/>
            <person name="Wang C."/>
            <person name="Dai X."/>
            <person name="Yang H."/>
            <person name="Song W."/>
            <person name="Hou L."/>
            <person name="Xu J."/>
            <person name="Tong Z."/>
            <person name="Xu A."/>
            <person name="Yuan X."/>
            <person name="Wang W."/>
            <person name="Yang Q."/>
            <person name="Chen L."/>
            <person name="Sun Z."/>
            <person name="Wang K."/>
            <person name="Pan B."/>
            <person name="Chen J."/>
            <person name="Bao Y."/>
            <person name="Liu F."/>
            <person name="Qi X."/>
            <person name="Gang D.R."/>
            <person name="Wen J."/>
            <person name="Li J."/>
        </authorList>
    </citation>
    <scope>NUCLEOTIDE SEQUENCE</scope>
    <source>
        <strain evidence="2">Dzin_1.0</strain>
    </source>
</reference>